<name>A0A1R0GPF4_9FUNG</name>
<evidence type="ECO:0000313" key="1">
    <source>
        <dbReference type="EMBL" id="OLY78749.1"/>
    </source>
</evidence>
<keyword evidence="2" id="KW-1185">Reference proteome</keyword>
<dbReference type="Pfam" id="PF11720">
    <property type="entry name" value="Inhibitor_I78"/>
    <property type="match status" value="1"/>
</dbReference>
<evidence type="ECO:0000313" key="2">
    <source>
        <dbReference type="Proteomes" id="UP000187455"/>
    </source>
</evidence>
<reference evidence="1 2" key="1">
    <citation type="journal article" date="2016" name="Mol. Biol. Evol.">
        <title>Genome-Wide Survey of Gut Fungi (Harpellales) Reveals the First Horizontally Transferred Ubiquitin Gene from a Mosquito Host.</title>
        <authorList>
            <person name="Wang Y."/>
            <person name="White M.M."/>
            <person name="Kvist S."/>
            <person name="Moncalvo J.M."/>
        </authorList>
    </citation>
    <scope>NUCLEOTIDE SEQUENCE [LARGE SCALE GENOMIC DNA]</scope>
    <source>
        <strain evidence="1 2">ALG-7-W6</strain>
    </source>
</reference>
<dbReference type="AlphaFoldDB" id="A0A1R0GPF4"/>
<dbReference type="Proteomes" id="UP000187455">
    <property type="component" value="Unassembled WGS sequence"/>
</dbReference>
<dbReference type="Gene3D" id="3.30.10.10">
    <property type="entry name" value="Trypsin Inhibitor V, subunit A"/>
    <property type="match status" value="1"/>
</dbReference>
<dbReference type="PANTHER" id="PTHR39600">
    <property type="entry name" value="PEPTIDASE INHIBITOR I78 FAMILY PROTEIN"/>
    <property type="match status" value="1"/>
</dbReference>
<dbReference type="EMBL" id="LSSL01005600">
    <property type="protein sequence ID" value="OLY78749.1"/>
    <property type="molecule type" value="Genomic_DNA"/>
</dbReference>
<proteinExistence type="predicted"/>
<comment type="caution">
    <text evidence="1">The sequence shown here is derived from an EMBL/GenBank/DDBJ whole genome shotgun (WGS) entry which is preliminary data.</text>
</comment>
<sequence>MFSEMDADNNANLEMWSSKLVGKYIQTSSGPQLNVNSALVFHESDLPQPYRILKPDSIATMDFRTDRLNVNTDGSYQVKFVTYG</sequence>
<protein>
    <submittedName>
        <fullName evidence="1">Uncharacterized protein</fullName>
    </submittedName>
</protein>
<gene>
    <name evidence="1" type="ORF">AYI68_g7195</name>
</gene>
<dbReference type="PANTHER" id="PTHR39600:SF1">
    <property type="entry name" value="PEPTIDASE INHIBITOR I78 FAMILY PROTEIN"/>
    <property type="match status" value="1"/>
</dbReference>
<organism evidence="1 2">
    <name type="scientific">Smittium mucronatum</name>
    <dbReference type="NCBI Taxonomy" id="133383"/>
    <lineage>
        <taxon>Eukaryota</taxon>
        <taxon>Fungi</taxon>
        <taxon>Fungi incertae sedis</taxon>
        <taxon>Zoopagomycota</taxon>
        <taxon>Kickxellomycotina</taxon>
        <taxon>Harpellomycetes</taxon>
        <taxon>Harpellales</taxon>
        <taxon>Legeriomycetaceae</taxon>
        <taxon>Smittium</taxon>
    </lineage>
</organism>
<accession>A0A1R0GPF4</accession>
<dbReference type="OrthoDB" id="10013825at2759"/>
<dbReference type="InterPro" id="IPR021719">
    <property type="entry name" value="Prot_inh_I78"/>
</dbReference>